<evidence type="ECO:0000313" key="3">
    <source>
        <dbReference type="Proteomes" id="UP001156102"/>
    </source>
</evidence>
<dbReference type="EMBL" id="JANCLT010000002">
    <property type="protein sequence ID" value="MCP8968083.1"/>
    <property type="molecule type" value="Genomic_DNA"/>
</dbReference>
<proteinExistence type="predicted"/>
<protein>
    <submittedName>
        <fullName evidence="2">Uncharacterized protein</fullName>
    </submittedName>
</protein>
<sequence>MTNEAKKVSLQEAMKQMLEQKKQAQAGGKLENGLVKTTKGMKSQQTKKPNNQRRRTGV</sequence>
<gene>
    <name evidence="2" type="ORF">NK662_05955</name>
</gene>
<name>A0AA42BS54_9BACI</name>
<feature type="compositionally biased region" description="Polar residues" evidence="1">
    <location>
        <begin position="40"/>
        <end position="49"/>
    </location>
</feature>
<feature type="region of interest" description="Disordered" evidence="1">
    <location>
        <begin position="18"/>
        <end position="58"/>
    </location>
</feature>
<evidence type="ECO:0000313" key="2">
    <source>
        <dbReference type="EMBL" id="MCP8968083.1"/>
    </source>
</evidence>
<accession>A0AA42BS54</accession>
<dbReference type="RefSeq" id="WP_254757983.1">
    <property type="nucleotide sequence ID" value="NZ_JANCLT010000002.1"/>
</dbReference>
<reference evidence="2" key="1">
    <citation type="submission" date="2022-07" db="EMBL/GenBank/DDBJ databases">
        <authorList>
            <person name="Li W.-J."/>
            <person name="Deng Q.-Q."/>
        </authorList>
    </citation>
    <scope>NUCLEOTIDE SEQUENCE</scope>
    <source>
        <strain evidence="2">SYSU M60031</strain>
    </source>
</reference>
<organism evidence="2 3">
    <name type="scientific">Ectobacillus ponti</name>
    <dbReference type="NCBI Taxonomy" id="2961894"/>
    <lineage>
        <taxon>Bacteria</taxon>
        <taxon>Bacillati</taxon>
        <taxon>Bacillota</taxon>
        <taxon>Bacilli</taxon>
        <taxon>Bacillales</taxon>
        <taxon>Bacillaceae</taxon>
        <taxon>Ectobacillus</taxon>
    </lineage>
</organism>
<dbReference type="AlphaFoldDB" id="A0AA42BS54"/>
<evidence type="ECO:0000256" key="1">
    <source>
        <dbReference type="SAM" id="MobiDB-lite"/>
    </source>
</evidence>
<keyword evidence="3" id="KW-1185">Reference proteome</keyword>
<comment type="caution">
    <text evidence="2">The sequence shown here is derived from an EMBL/GenBank/DDBJ whole genome shotgun (WGS) entry which is preliminary data.</text>
</comment>
<dbReference type="Proteomes" id="UP001156102">
    <property type="component" value="Unassembled WGS sequence"/>
</dbReference>